<dbReference type="EMBL" id="JALHAT010000026">
    <property type="protein sequence ID" value="MCJ1961812.1"/>
    <property type="molecule type" value="Genomic_DNA"/>
</dbReference>
<keyword evidence="2" id="KW-1185">Reference proteome</keyword>
<dbReference type="SUPFAM" id="SSF56935">
    <property type="entry name" value="Porins"/>
    <property type="match status" value="1"/>
</dbReference>
<dbReference type="Pfam" id="PF10082">
    <property type="entry name" value="BBP2_2"/>
    <property type="match status" value="1"/>
</dbReference>
<organism evidence="1 2">
    <name type="scientific">Novosphingobium mangrovi</name>
    <name type="common">ex Hu et al. 2023</name>
    <dbReference type="NCBI Taxonomy" id="2930094"/>
    <lineage>
        <taxon>Bacteria</taxon>
        <taxon>Pseudomonadati</taxon>
        <taxon>Pseudomonadota</taxon>
        <taxon>Alphaproteobacteria</taxon>
        <taxon>Sphingomonadales</taxon>
        <taxon>Sphingomonadaceae</taxon>
        <taxon>Novosphingobium</taxon>
    </lineage>
</organism>
<comment type="caution">
    <text evidence="1">The sequence shown here is derived from an EMBL/GenBank/DDBJ whole genome shotgun (WGS) entry which is preliminary data.</text>
</comment>
<gene>
    <name evidence="1" type="ORF">MTR65_14045</name>
</gene>
<dbReference type="RefSeq" id="WP_243801235.1">
    <property type="nucleotide sequence ID" value="NZ_JALHAT010000026.1"/>
</dbReference>
<accession>A0ABT0AF54</accession>
<evidence type="ECO:0000313" key="1">
    <source>
        <dbReference type="EMBL" id="MCJ1961812.1"/>
    </source>
</evidence>
<reference evidence="1" key="1">
    <citation type="submission" date="2022-03" db="EMBL/GenBank/DDBJ databases">
        <title>Identification of a novel bacterium isolated from mangrove sediments.</title>
        <authorList>
            <person name="Pan X."/>
        </authorList>
    </citation>
    <scope>NUCLEOTIDE SEQUENCE</scope>
    <source>
        <strain evidence="1">B2637</strain>
    </source>
</reference>
<sequence>MAMTACPASSKRIDGTWRPGASGVVGHAVAGRWGWWIGSASLAMGGVAMPVGLHAQSLGAGWALDGTPSLDRPGVAGNRIEPGFETTPLQVGPFRLEPRISAIGGYDGNVFNEPDARRDAALVVAPRLDVALDDPRHRVNVVLSGRLRRFARTGTENSDAYGARGNGRFALGPNVQFGVTLEATRQIEPRSSSGAATNAREPVSYHRLGGEAALQFDLGRLRVSGGAGVRRVSYNDLDLREGDTRDQSFRDTRALSADLRIAYDLSGFLSAFVQARGDTRHSFRAAPNQARDSRGGAITAGIKGEIAPLVSVEASAGYQVRDYDNPDFRDFQGVGFKLEGEWYATPLLTLQLRAERRFRNSGNRDVAGILEDTLTATVFYDPTRRLRLSLAGEVARDNYRDVSTRARRVRADVQIQYRINRHVALAGQVYWRDQHVSGAPLVNAFTAFGAGLGLTITP</sequence>
<dbReference type="Proteomes" id="UP001162802">
    <property type="component" value="Unassembled WGS sequence"/>
</dbReference>
<name>A0ABT0AF54_9SPHN</name>
<proteinExistence type="predicted"/>
<evidence type="ECO:0000313" key="2">
    <source>
        <dbReference type="Proteomes" id="UP001162802"/>
    </source>
</evidence>
<protein>
    <submittedName>
        <fullName evidence="1">Outer membrane beta-barrel protein</fullName>
    </submittedName>
</protein>
<dbReference type="InterPro" id="IPR018759">
    <property type="entry name" value="BBP2_2"/>
</dbReference>